<gene>
    <name evidence="7" type="ORF">bsdE14_00890</name>
</gene>
<feature type="transmembrane region" description="Helical" evidence="6">
    <location>
        <begin position="442"/>
        <end position="461"/>
    </location>
</feature>
<evidence type="ECO:0000256" key="5">
    <source>
        <dbReference type="ARBA" id="ARBA00023136"/>
    </source>
</evidence>
<keyword evidence="4 6" id="KW-1133">Transmembrane helix</keyword>
<feature type="transmembrane region" description="Helical" evidence="6">
    <location>
        <begin position="325"/>
        <end position="349"/>
    </location>
</feature>
<feature type="transmembrane region" description="Helical" evidence="6">
    <location>
        <begin position="147"/>
        <end position="167"/>
    </location>
</feature>
<feature type="transmembrane region" description="Helical" evidence="6">
    <location>
        <begin position="293"/>
        <end position="313"/>
    </location>
</feature>
<dbReference type="Pfam" id="PF01943">
    <property type="entry name" value="Polysacc_synt"/>
    <property type="match status" value="1"/>
</dbReference>
<feature type="transmembrane region" description="Helical" evidence="6">
    <location>
        <begin position="12"/>
        <end position="33"/>
    </location>
</feature>
<evidence type="ECO:0000256" key="3">
    <source>
        <dbReference type="ARBA" id="ARBA00022692"/>
    </source>
</evidence>
<feature type="transmembrane region" description="Helical" evidence="6">
    <location>
        <begin position="53"/>
        <end position="72"/>
    </location>
</feature>
<organism evidence="7 8">
    <name type="scientific">Clostridium omnivorum</name>
    <dbReference type="NCBI Taxonomy" id="1604902"/>
    <lineage>
        <taxon>Bacteria</taxon>
        <taxon>Bacillati</taxon>
        <taxon>Bacillota</taxon>
        <taxon>Clostridia</taxon>
        <taxon>Eubacteriales</taxon>
        <taxon>Clostridiaceae</taxon>
        <taxon>Clostridium</taxon>
    </lineage>
</organism>
<keyword evidence="2" id="KW-1003">Cell membrane</keyword>
<evidence type="ECO:0000256" key="6">
    <source>
        <dbReference type="SAM" id="Phobius"/>
    </source>
</evidence>
<dbReference type="InterPro" id="IPR050833">
    <property type="entry name" value="Poly_Biosynth_Transport"/>
</dbReference>
<evidence type="ECO:0000256" key="2">
    <source>
        <dbReference type="ARBA" id="ARBA00022475"/>
    </source>
</evidence>
<dbReference type="RefSeq" id="WP_264847945.1">
    <property type="nucleotide sequence ID" value="NZ_BRXR01000001.1"/>
</dbReference>
<evidence type="ECO:0000256" key="1">
    <source>
        <dbReference type="ARBA" id="ARBA00004651"/>
    </source>
</evidence>
<dbReference type="PANTHER" id="PTHR30250">
    <property type="entry name" value="PST FAMILY PREDICTED COLANIC ACID TRANSPORTER"/>
    <property type="match status" value="1"/>
</dbReference>
<comment type="subcellular location">
    <subcellularLocation>
        <location evidence="1">Cell membrane</location>
        <topology evidence="1">Multi-pass membrane protein</topology>
    </subcellularLocation>
</comment>
<dbReference type="EMBL" id="BRXR01000001">
    <property type="protein sequence ID" value="GLC28679.1"/>
    <property type="molecule type" value="Genomic_DNA"/>
</dbReference>
<keyword evidence="8" id="KW-1185">Reference proteome</keyword>
<accession>A0ABQ5N0E1</accession>
<keyword evidence="5 6" id="KW-0472">Membrane</keyword>
<feature type="transmembrane region" description="Helical" evidence="6">
    <location>
        <begin position="415"/>
        <end position="436"/>
    </location>
</feature>
<protein>
    <submittedName>
        <fullName evidence="7">Transporter</fullName>
    </submittedName>
</protein>
<proteinExistence type="predicted"/>
<feature type="transmembrane region" description="Helical" evidence="6">
    <location>
        <begin position="251"/>
        <end position="272"/>
    </location>
</feature>
<dbReference type="InterPro" id="IPR002797">
    <property type="entry name" value="Polysacc_synth"/>
</dbReference>
<comment type="caution">
    <text evidence="7">The sequence shown here is derived from an EMBL/GenBank/DDBJ whole genome shotgun (WGS) entry which is preliminary data.</text>
</comment>
<feature type="transmembrane region" description="Helical" evidence="6">
    <location>
        <begin position="173"/>
        <end position="192"/>
    </location>
</feature>
<evidence type="ECO:0000256" key="4">
    <source>
        <dbReference type="ARBA" id="ARBA00022989"/>
    </source>
</evidence>
<keyword evidence="3 6" id="KW-0812">Transmembrane</keyword>
<feature type="transmembrane region" description="Helical" evidence="6">
    <location>
        <begin position="212"/>
        <end position="231"/>
    </location>
</feature>
<feature type="transmembrane region" description="Helical" evidence="6">
    <location>
        <begin position="381"/>
        <end position="403"/>
    </location>
</feature>
<reference evidence="7 8" key="1">
    <citation type="journal article" date="2024" name="Int. J. Syst. Evol. Microbiol.">
        <title>Clostridium omnivorum sp. nov., isolated from anoxic soil under the treatment of reductive soil disinfestation.</title>
        <authorList>
            <person name="Ueki A."/>
            <person name="Tonouchi A."/>
            <person name="Kaku N."/>
            <person name="Honma S."/>
            <person name="Ueki K."/>
        </authorList>
    </citation>
    <scope>NUCLEOTIDE SEQUENCE [LARGE SCALE GENOMIC DNA]</scope>
    <source>
        <strain evidence="7 8">E14</strain>
    </source>
</reference>
<feature type="transmembrane region" description="Helical" evidence="6">
    <location>
        <begin position="84"/>
        <end position="106"/>
    </location>
</feature>
<evidence type="ECO:0000313" key="8">
    <source>
        <dbReference type="Proteomes" id="UP001208567"/>
    </source>
</evidence>
<name>A0ABQ5N0E1_9CLOT</name>
<dbReference type="Proteomes" id="UP001208567">
    <property type="component" value="Unassembled WGS sequence"/>
</dbReference>
<sequence length="476" mass="54872">MSENRNIVKNTFFLFLTNFLSMFSGFIITILIARNSLPIDYGNFTFAQSYANLLLIVADFGLSTLIVVDIARNKDKLNEYLPHVYGFKLFLSILFLVSNCIIINFMHYDKNVVYLVYLTGAAYMFNSLFAFYCNVFRGLEMMQYETYLNILLQSLLIILCLVALYMFKNIMYVAIAYLLARLAAVIASIIIFKKKNITSAFTIELDKWNRLFRRAMPFGFHQLFSFIYFQIDALLISQFKGNESVGYYQSATRLIIALMIVTDTIMGVMMPVMSRYHDSKDKLKSMYDKCLKLMWIVSVFFAAETFLNSKQIIRILYKTKYDNAIPILMILSFVVVLRFVGNVPAILLTSVDKQKVRFYIVVIGSIINVSFNLLLIPKYDYIGAAYASLITNFILCVIHFYVVYKMDYKSIGINILKLIMFAAVIVVSDIAIKNYILSNIFIKGMIVLVIACIACFALKIFSREELVNTYNEVKRK</sequence>
<evidence type="ECO:0000313" key="7">
    <source>
        <dbReference type="EMBL" id="GLC28679.1"/>
    </source>
</evidence>
<dbReference type="PANTHER" id="PTHR30250:SF11">
    <property type="entry name" value="O-ANTIGEN TRANSPORTER-RELATED"/>
    <property type="match status" value="1"/>
</dbReference>
<feature type="transmembrane region" description="Helical" evidence="6">
    <location>
        <begin position="112"/>
        <end position="135"/>
    </location>
</feature>
<dbReference type="CDD" id="cd13128">
    <property type="entry name" value="MATE_Wzx_like"/>
    <property type="match status" value="1"/>
</dbReference>
<feature type="transmembrane region" description="Helical" evidence="6">
    <location>
        <begin position="356"/>
        <end position="375"/>
    </location>
</feature>